<dbReference type="PANTHER" id="PTHR47968:SF75">
    <property type="entry name" value="CENTROMERE-ASSOCIATED PROTEIN E"/>
    <property type="match status" value="1"/>
</dbReference>
<dbReference type="GO" id="GO:0003777">
    <property type="term" value="F:microtubule motor activity"/>
    <property type="evidence" value="ECO:0007669"/>
    <property type="project" value="InterPro"/>
</dbReference>
<feature type="compositionally biased region" description="Basic residues" evidence="8">
    <location>
        <begin position="734"/>
        <end position="746"/>
    </location>
</feature>
<dbReference type="GO" id="GO:0005524">
    <property type="term" value="F:ATP binding"/>
    <property type="evidence" value="ECO:0007669"/>
    <property type="project" value="UniProtKB-UniRule"/>
</dbReference>
<evidence type="ECO:0000256" key="7">
    <source>
        <dbReference type="SAM" id="Coils"/>
    </source>
</evidence>
<evidence type="ECO:0000256" key="5">
    <source>
        <dbReference type="PROSITE-ProRule" id="PRU00283"/>
    </source>
</evidence>
<name>A0A9P6T8Z7_9BASI</name>
<dbReference type="Gene3D" id="3.40.850.10">
    <property type="entry name" value="Kinesin motor domain"/>
    <property type="match status" value="1"/>
</dbReference>
<comment type="similarity">
    <text evidence="5 6">Belongs to the TRAFAC class myosin-kinesin ATPase superfamily. Kinesin family.</text>
</comment>
<feature type="region of interest" description="Disordered" evidence="8">
    <location>
        <begin position="40"/>
        <end position="65"/>
    </location>
</feature>
<dbReference type="InterPro" id="IPR036961">
    <property type="entry name" value="Kinesin_motor_dom_sf"/>
</dbReference>
<evidence type="ECO:0000259" key="9">
    <source>
        <dbReference type="PROSITE" id="PS50067"/>
    </source>
</evidence>
<evidence type="ECO:0000256" key="3">
    <source>
        <dbReference type="ARBA" id="ARBA00023054"/>
    </source>
</evidence>
<dbReference type="PROSITE" id="PS00411">
    <property type="entry name" value="KINESIN_MOTOR_1"/>
    <property type="match status" value="1"/>
</dbReference>
<evidence type="ECO:0000256" key="6">
    <source>
        <dbReference type="RuleBase" id="RU000394"/>
    </source>
</evidence>
<organism evidence="10 11">
    <name type="scientific">Cronartium quercuum f. sp. fusiforme G11</name>
    <dbReference type="NCBI Taxonomy" id="708437"/>
    <lineage>
        <taxon>Eukaryota</taxon>
        <taxon>Fungi</taxon>
        <taxon>Dikarya</taxon>
        <taxon>Basidiomycota</taxon>
        <taxon>Pucciniomycotina</taxon>
        <taxon>Pucciniomycetes</taxon>
        <taxon>Pucciniales</taxon>
        <taxon>Coleosporiaceae</taxon>
        <taxon>Cronartium</taxon>
    </lineage>
</organism>
<comment type="caution">
    <text evidence="10">The sequence shown here is derived from an EMBL/GenBank/DDBJ whole genome shotgun (WGS) entry which is preliminary data.</text>
</comment>
<feature type="coiled-coil region" evidence="7">
    <location>
        <begin position="596"/>
        <end position="691"/>
    </location>
</feature>
<dbReference type="Proteomes" id="UP000886653">
    <property type="component" value="Unassembled WGS sequence"/>
</dbReference>
<dbReference type="GO" id="GO:0007018">
    <property type="term" value="P:microtubule-based movement"/>
    <property type="evidence" value="ECO:0007669"/>
    <property type="project" value="InterPro"/>
</dbReference>
<evidence type="ECO:0000256" key="1">
    <source>
        <dbReference type="ARBA" id="ARBA00022741"/>
    </source>
</evidence>
<evidence type="ECO:0000313" key="11">
    <source>
        <dbReference type="Proteomes" id="UP000886653"/>
    </source>
</evidence>
<sequence>MQDLKTPNRISQNNQHLKFADPENMKVIIRLRPTLGNLTSLNTSDRLPTRNKLSHDDQSNDGPFTIETEESSILAGGTWYTFDGVHTPTSTTEEIYEKHMRSMIKDSVEGYNATLFAYGATGSGKSYSMIGNDKDLGIVPRSIEDVFDLIEQDCEREYVIRVSYLEIYNEQLRDLLTDETTIPKIHEDRQGRIFVRPLTSIPCGDPIDVMNLLSFGESKRKVKSTEWNLNSSRSHTIFSLTIESRPIIIHSGFPITSSSLRDLTDNHSIERITPEPIIQDDHHVFLGTGQFPITPSLAKFKQVPKSSKSPDGSIRISHLNLVDLAGSEKLTDNEERNKEAGYIKKSLLALQTVVSSLTELSNSTTSKQRLMHIPYRNSQLTRLLQTSLSGNAKVCFLCTISNDLDCEIESLSTIRFASGAKKVITKPELGQVVDRTTLLHALETKVFELELALLTNADYTEALERERDEAIERADGAAKICDDYEAKLAELETLRTPLKEQHDHLRRLILTGSPHSSYAQNTENQSPTNTTSLIHHRRKSTIKRPSRISEIPPITSPTNNKIGWKELLFDDSQTAIAHTKGQKEEISHEPTSSDDLNELQLTIAKLEATLTESEETHAGEILELKSETDNLNKTIDELEIKLKQKEESENQKLIELEENHLKEIIKYQERMKEMEKQILELQEKKLIINENDLLKPLKNNQERCEPRCSDITIDGDEIIEEEEEEEEEEERVDKIKKKNLSPKKKKINDNVQQEVNVNGPIRRSTRVKK</sequence>
<dbReference type="OrthoDB" id="3176171at2759"/>
<dbReference type="PRINTS" id="PR00380">
    <property type="entry name" value="KINESINHEAVY"/>
</dbReference>
<feature type="domain" description="Kinesin motor" evidence="9">
    <location>
        <begin position="24"/>
        <end position="423"/>
    </location>
</feature>
<dbReference type="InterPro" id="IPR027417">
    <property type="entry name" value="P-loop_NTPase"/>
</dbReference>
<feature type="compositionally biased region" description="Basic residues" evidence="8">
    <location>
        <begin position="534"/>
        <end position="546"/>
    </location>
</feature>
<accession>A0A9P6T8Z7</accession>
<dbReference type="InterPro" id="IPR019821">
    <property type="entry name" value="Kinesin_motor_CS"/>
</dbReference>
<dbReference type="PROSITE" id="PS50067">
    <property type="entry name" value="KINESIN_MOTOR_2"/>
    <property type="match status" value="1"/>
</dbReference>
<keyword evidence="2 5" id="KW-0067">ATP-binding</keyword>
<gene>
    <name evidence="10" type="ORF">CROQUDRAFT_717106</name>
</gene>
<keyword evidence="3 7" id="KW-0175">Coiled coil</keyword>
<feature type="compositionally biased region" description="Acidic residues" evidence="8">
    <location>
        <begin position="716"/>
        <end position="730"/>
    </location>
</feature>
<keyword evidence="11" id="KW-1185">Reference proteome</keyword>
<proteinExistence type="inferred from homology"/>
<dbReference type="PANTHER" id="PTHR47968">
    <property type="entry name" value="CENTROMERE PROTEIN E"/>
    <property type="match status" value="1"/>
</dbReference>
<dbReference type="InterPro" id="IPR001752">
    <property type="entry name" value="Kinesin_motor_dom"/>
</dbReference>
<reference evidence="10" key="1">
    <citation type="submission" date="2013-11" db="EMBL/GenBank/DDBJ databases">
        <title>Genome sequence of the fusiform rust pathogen reveals effectors for host alternation and coevolution with pine.</title>
        <authorList>
            <consortium name="DOE Joint Genome Institute"/>
            <person name="Smith K."/>
            <person name="Pendleton A."/>
            <person name="Kubisiak T."/>
            <person name="Anderson C."/>
            <person name="Salamov A."/>
            <person name="Aerts A."/>
            <person name="Riley R."/>
            <person name="Clum A."/>
            <person name="Lindquist E."/>
            <person name="Ence D."/>
            <person name="Campbell M."/>
            <person name="Kronenberg Z."/>
            <person name="Feau N."/>
            <person name="Dhillon B."/>
            <person name="Hamelin R."/>
            <person name="Burleigh J."/>
            <person name="Smith J."/>
            <person name="Yandell M."/>
            <person name="Nelson C."/>
            <person name="Grigoriev I."/>
            <person name="Davis J."/>
        </authorList>
    </citation>
    <scope>NUCLEOTIDE SEQUENCE</scope>
    <source>
        <strain evidence="10">G11</strain>
    </source>
</reference>
<dbReference type="GO" id="GO:0005874">
    <property type="term" value="C:microtubule"/>
    <property type="evidence" value="ECO:0007669"/>
    <property type="project" value="UniProtKB-KW"/>
</dbReference>
<dbReference type="Pfam" id="PF00225">
    <property type="entry name" value="Kinesin"/>
    <property type="match status" value="2"/>
</dbReference>
<dbReference type="EMBL" id="MU167316">
    <property type="protein sequence ID" value="KAG0143541.1"/>
    <property type="molecule type" value="Genomic_DNA"/>
</dbReference>
<feature type="compositionally biased region" description="Polar residues" evidence="8">
    <location>
        <begin position="515"/>
        <end position="533"/>
    </location>
</feature>
<dbReference type="InterPro" id="IPR027640">
    <property type="entry name" value="Kinesin-like_fam"/>
</dbReference>
<evidence type="ECO:0000256" key="8">
    <source>
        <dbReference type="SAM" id="MobiDB-lite"/>
    </source>
</evidence>
<evidence type="ECO:0000256" key="2">
    <source>
        <dbReference type="ARBA" id="ARBA00022840"/>
    </source>
</evidence>
<dbReference type="SMART" id="SM00129">
    <property type="entry name" value="KISc"/>
    <property type="match status" value="1"/>
</dbReference>
<dbReference type="SUPFAM" id="SSF52540">
    <property type="entry name" value="P-loop containing nucleoside triphosphate hydrolases"/>
    <property type="match status" value="1"/>
</dbReference>
<dbReference type="AlphaFoldDB" id="A0A9P6T8Z7"/>
<evidence type="ECO:0000313" key="10">
    <source>
        <dbReference type="EMBL" id="KAG0143541.1"/>
    </source>
</evidence>
<protein>
    <recommendedName>
        <fullName evidence="6">Kinesin-like protein</fullName>
    </recommendedName>
</protein>
<feature type="coiled-coil region" evidence="7">
    <location>
        <begin position="474"/>
        <end position="501"/>
    </location>
</feature>
<dbReference type="GO" id="GO:0008017">
    <property type="term" value="F:microtubule binding"/>
    <property type="evidence" value="ECO:0007669"/>
    <property type="project" value="InterPro"/>
</dbReference>
<feature type="region of interest" description="Disordered" evidence="8">
    <location>
        <begin position="716"/>
        <end position="769"/>
    </location>
</feature>
<keyword evidence="1 5" id="KW-0547">Nucleotide-binding</keyword>
<evidence type="ECO:0000256" key="4">
    <source>
        <dbReference type="ARBA" id="ARBA00023175"/>
    </source>
</evidence>
<keyword evidence="4 5" id="KW-0505">Motor protein</keyword>
<feature type="binding site" evidence="5">
    <location>
        <begin position="119"/>
        <end position="126"/>
    </location>
    <ligand>
        <name>ATP</name>
        <dbReference type="ChEBI" id="CHEBI:30616"/>
    </ligand>
</feature>
<feature type="region of interest" description="Disordered" evidence="8">
    <location>
        <begin position="515"/>
        <end position="556"/>
    </location>
</feature>
<keyword evidence="6" id="KW-0493">Microtubule</keyword>